<dbReference type="EMBL" id="FOVJ01000003">
    <property type="protein sequence ID" value="SFN75263.1"/>
    <property type="molecule type" value="Genomic_DNA"/>
</dbReference>
<dbReference type="PROSITE" id="PS51257">
    <property type="entry name" value="PROKAR_LIPOPROTEIN"/>
    <property type="match status" value="1"/>
</dbReference>
<protein>
    <submittedName>
        <fullName evidence="2">LEA14-like dessication related protein</fullName>
    </submittedName>
</protein>
<dbReference type="SUPFAM" id="SSF117070">
    <property type="entry name" value="LEA14-like"/>
    <property type="match status" value="1"/>
</dbReference>
<sequence>MNRCLLLISGLFFILSGCAALKLQDPLRISVAGLEPLEGKGMEARFAVQLRIQNHGEKPLDYDGVALDLDLRGMSFASGVSDQRGTIPRFGETIITVPVTVPATAIIRHAFGLATGDRTRADYQLYGRLGGTGLSIGRSFDSSGEITLPALPPDETQ</sequence>
<dbReference type="GO" id="GO:0009269">
    <property type="term" value="P:response to desiccation"/>
    <property type="evidence" value="ECO:0007669"/>
    <property type="project" value="InterPro"/>
</dbReference>
<name>A0A1I5BKN3_9PROT</name>
<gene>
    <name evidence="2" type="ORF">SAMN05216386_1710</name>
</gene>
<proteinExistence type="predicted"/>
<dbReference type="OrthoDB" id="5421820at2"/>
<dbReference type="InterPro" id="IPR004864">
    <property type="entry name" value="LEA_2"/>
</dbReference>
<evidence type="ECO:0000313" key="3">
    <source>
        <dbReference type="Proteomes" id="UP000183107"/>
    </source>
</evidence>
<organism evidence="2 3">
    <name type="scientific">Nitrosospira briensis</name>
    <dbReference type="NCBI Taxonomy" id="35799"/>
    <lineage>
        <taxon>Bacteria</taxon>
        <taxon>Pseudomonadati</taxon>
        <taxon>Pseudomonadota</taxon>
        <taxon>Betaproteobacteria</taxon>
        <taxon>Nitrosomonadales</taxon>
        <taxon>Nitrosomonadaceae</taxon>
        <taxon>Nitrosospira</taxon>
    </lineage>
</organism>
<evidence type="ECO:0000313" key="2">
    <source>
        <dbReference type="EMBL" id="SFN75263.1"/>
    </source>
</evidence>
<dbReference type="AlphaFoldDB" id="A0A1I5BKN3"/>
<keyword evidence="3" id="KW-1185">Reference proteome</keyword>
<dbReference type="STRING" id="1266925.GCA_000619905_01866"/>
<feature type="domain" description="Water stress and hypersensitive response" evidence="1">
    <location>
        <begin position="29"/>
        <end position="147"/>
    </location>
</feature>
<evidence type="ECO:0000259" key="1">
    <source>
        <dbReference type="SMART" id="SM00769"/>
    </source>
</evidence>
<accession>A0A1I5BKN3</accession>
<dbReference type="Proteomes" id="UP000183107">
    <property type="component" value="Unassembled WGS sequence"/>
</dbReference>
<dbReference type="Pfam" id="PF03168">
    <property type="entry name" value="LEA_2"/>
    <property type="match status" value="1"/>
</dbReference>
<dbReference type="InterPro" id="IPR013990">
    <property type="entry name" value="WHy-dom"/>
</dbReference>
<dbReference type="SMART" id="SM00769">
    <property type="entry name" value="WHy"/>
    <property type="match status" value="1"/>
</dbReference>
<dbReference type="Gene3D" id="2.60.40.1820">
    <property type="match status" value="1"/>
</dbReference>
<reference evidence="3" key="1">
    <citation type="submission" date="2016-10" db="EMBL/GenBank/DDBJ databases">
        <authorList>
            <person name="Varghese N."/>
        </authorList>
    </citation>
    <scope>NUCLEOTIDE SEQUENCE [LARGE SCALE GENOMIC DNA]</scope>
    <source>
        <strain evidence="3">Nsp8</strain>
    </source>
</reference>